<organism evidence="7 8">
    <name type="scientific">Jatropha curcas</name>
    <name type="common">Barbados nut</name>
    <dbReference type="NCBI Taxonomy" id="180498"/>
    <lineage>
        <taxon>Eukaryota</taxon>
        <taxon>Viridiplantae</taxon>
        <taxon>Streptophyta</taxon>
        <taxon>Embryophyta</taxon>
        <taxon>Tracheophyta</taxon>
        <taxon>Spermatophyta</taxon>
        <taxon>Magnoliopsida</taxon>
        <taxon>eudicotyledons</taxon>
        <taxon>Gunneridae</taxon>
        <taxon>Pentapetalae</taxon>
        <taxon>rosids</taxon>
        <taxon>fabids</taxon>
        <taxon>Malpighiales</taxon>
        <taxon>Euphorbiaceae</taxon>
        <taxon>Crotonoideae</taxon>
        <taxon>Jatropheae</taxon>
        <taxon>Jatropha</taxon>
    </lineage>
</organism>
<evidence type="ECO:0000256" key="4">
    <source>
        <dbReference type="ARBA" id="ARBA00022989"/>
    </source>
</evidence>
<dbReference type="GO" id="GO:0006629">
    <property type="term" value="P:lipid metabolic process"/>
    <property type="evidence" value="ECO:0007669"/>
    <property type="project" value="UniProtKB-KW"/>
</dbReference>
<dbReference type="GO" id="GO:0140042">
    <property type="term" value="P:lipid droplet formation"/>
    <property type="evidence" value="ECO:0007669"/>
    <property type="project" value="UniProtKB-ARBA"/>
</dbReference>
<dbReference type="Pfam" id="PF06775">
    <property type="entry name" value="Seipin"/>
    <property type="match status" value="1"/>
</dbReference>
<keyword evidence="8" id="KW-1185">Reference proteome</keyword>
<keyword evidence="5" id="KW-0443">Lipid metabolism</keyword>
<keyword evidence="6" id="KW-0472">Membrane</keyword>
<accession>A0A067JW74</accession>
<sequence>MEESKYQENGIIKIALDAADKIFMDQKRVKMNFFTNGSERRLALLHSSSSESCHKCEECGEKRRGLAMRTIVEKPVQAREILNFDYTKASPIAFVPIMPCSDVGNPSSLVIGKAANEVGDRVIPLNHKLQLIVSLTVPESDYNRKLGIFQVRVEFLSATGKVIESSSHPCMLRFKSQPIRFVETIIKSAPLIAGFKSESQILDIKMDEITEGLEPTSYLKVMLEPRAEYMSGAGIPEIYESSLSL</sequence>
<evidence type="ECO:0000256" key="1">
    <source>
        <dbReference type="ARBA" id="ARBA00004477"/>
    </source>
</evidence>
<dbReference type="Proteomes" id="UP000027138">
    <property type="component" value="Unassembled WGS sequence"/>
</dbReference>
<evidence type="ECO:0000313" key="7">
    <source>
        <dbReference type="EMBL" id="KDP27083.1"/>
    </source>
</evidence>
<dbReference type="CDD" id="cd23995">
    <property type="entry name" value="Seipin_BSCL2_like"/>
    <property type="match status" value="1"/>
</dbReference>
<protein>
    <submittedName>
        <fullName evidence="7">Uncharacterized protein</fullName>
    </submittedName>
</protein>
<dbReference type="GO" id="GO:0005789">
    <property type="term" value="C:endoplasmic reticulum membrane"/>
    <property type="evidence" value="ECO:0007669"/>
    <property type="project" value="UniProtKB-SubCell"/>
</dbReference>
<dbReference type="PANTHER" id="PTHR21212">
    <property type="entry name" value="BERNARDINELLI-SEIP CONGENITAL LIPODYSTROPHY 2 HOMOLOG BSCL2 PROTEIN"/>
    <property type="match status" value="1"/>
</dbReference>
<dbReference type="STRING" id="180498.A0A067JW74"/>
<dbReference type="AlphaFoldDB" id="A0A067JW74"/>
<evidence type="ECO:0000313" key="8">
    <source>
        <dbReference type="Proteomes" id="UP000027138"/>
    </source>
</evidence>
<keyword evidence="4" id="KW-1133">Transmembrane helix</keyword>
<evidence type="ECO:0000256" key="5">
    <source>
        <dbReference type="ARBA" id="ARBA00023098"/>
    </source>
</evidence>
<evidence type="ECO:0000256" key="6">
    <source>
        <dbReference type="ARBA" id="ARBA00023136"/>
    </source>
</evidence>
<keyword evidence="3" id="KW-0256">Endoplasmic reticulum</keyword>
<dbReference type="PANTHER" id="PTHR21212:SF6">
    <property type="entry name" value="SEIPIN-2-LIKE"/>
    <property type="match status" value="1"/>
</dbReference>
<gene>
    <name evidence="7" type="ORF">JCGZ_20307</name>
</gene>
<dbReference type="InterPro" id="IPR009617">
    <property type="entry name" value="Seipin"/>
</dbReference>
<comment type="subcellular location">
    <subcellularLocation>
        <location evidence="1">Endoplasmic reticulum membrane</location>
        <topology evidence="1">Multi-pass membrane protein</topology>
    </subcellularLocation>
</comment>
<evidence type="ECO:0000256" key="3">
    <source>
        <dbReference type="ARBA" id="ARBA00022824"/>
    </source>
</evidence>
<proteinExistence type="predicted"/>
<reference evidence="7 8" key="1">
    <citation type="journal article" date="2014" name="PLoS ONE">
        <title>Global Analysis of Gene Expression Profiles in Physic Nut (Jatropha curcas L.) Seedlings Exposed to Salt Stress.</title>
        <authorList>
            <person name="Zhang L."/>
            <person name="Zhang C."/>
            <person name="Wu P."/>
            <person name="Chen Y."/>
            <person name="Li M."/>
            <person name="Jiang H."/>
            <person name="Wu G."/>
        </authorList>
    </citation>
    <scope>NUCLEOTIDE SEQUENCE [LARGE SCALE GENOMIC DNA]</scope>
    <source>
        <strain evidence="8">cv. GZQX0401</strain>
        <tissue evidence="7">Young leaves</tissue>
    </source>
</reference>
<dbReference type="EMBL" id="KK914870">
    <property type="protein sequence ID" value="KDP27083.1"/>
    <property type="molecule type" value="Genomic_DNA"/>
</dbReference>
<keyword evidence="2" id="KW-0812">Transmembrane</keyword>
<dbReference type="OrthoDB" id="3990054at2759"/>
<evidence type="ECO:0000256" key="2">
    <source>
        <dbReference type="ARBA" id="ARBA00022692"/>
    </source>
</evidence>
<name>A0A067JW74_JATCU</name>